<name>A0A0B7BXG5_9EUPU</name>
<sequence length="54" mass="6302">HFIHIIIVIITLLIPKMKLKKHGVMPVRLKFISTNILNTKLFIEEQSNNCCKTQ</sequence>
<feature type="non-terminal residue" evidence="2">
    <location>
        <position position="1"/>
    </location>
</feature>
<feature type="signal peptide" evidence="1">
    <location>
        <begin position="1"/>
        <end position="19"/>
    </location>
</feature>
<keyword evidence="1" id="KW-0732">Signal</keyword>
<reference evidence="2" key="1">
    <citation type="submission" date="2014-12" db="EMBL/GenBank/DDBJ databases">
        <title>Insight into the proteome of Arion vulgaris.</title>
        <authorList>
            <person name="Aradska J."/>
            <person name="Bulat T."/>
            <person name="Smidak R."/>
            <person name="Sarate P."/>
            <person name="Gangsoo J."/>
            <person name="Sialana F."/>
            <person name="Bilban M."/>
            <person name="Lubec G."/>
        </authorList>
    </citation>
    <scope>NUCLEOTIDE SEQUENCE</scope>
    <source>
        <tissue evidence="2">Skin</tissue>
    </source>
</reference>
<dbReference type="AlphaFoldDB" id="A0A0B7BXG5"/>
<feature type="chain" id="PRO_5002112333" evidence="1">
    <location>
        <begin position="20"/>
        <end position="54"/>
    </location>
</feature>
<proteinExistence type="predicted"/>
<evidence type="ECO:0000256" key="1">
    <source>
        <dbReference type="SAM" id="SignalP"/>
    </source>
</evidence>
<gene>
    <name evidence="2" type="primary">ORF214516</name>
</gene>
<accession>A0A0B7BXG5</accession>
<evidence type="ECO:0000313" key="2">
    <source>
        <dbReference type="EMBL" id="CEK97061.1"/>
    </source>
</evidence>
<dbReference type="EMBL" id="HACG01050196">
    <property type="protein sequence ID" value="CEK97061.1"/>
    <property type="molecule type" value="Transcribed_RNA"/>
</dbReference>
<protein>
    <submittedName>
        <fullName evidence="2">Uncharacterized protein</fullName>
    </submittedName>
</protein>
<organism evidence="2">
    <name type="scientific">Arion vulgaris</name>
    <dbReference type="NCBI Taxonomy" id="1028688"/>
    <lineage>
        <taxon>Eukaryota</taxon>
        <taxon>Metazoa</taxon>
        <taxon>Spiralia</taxon>
        <taxon>Lophotrochozoa</taxon>
        <taxon>Mollusca</taxon>
        <taxon>Gastropoda</taxon>
        <taxon>Heterobranchia</taxon>
        <taxon>Euthyneura</taxon>
        <taxon>Panpulmonata</taxon>
        <taxon>Eupulmonata</taxon>
        <taxon>Stylommatophora</taxon>
        <taxon>Helicina</taxon>
        <taxon>Arionoidea</taxon>
        <taxon>Arionidae</taxon>
        <taxon>Arion</taxon>
    </lineage>
</organism>